<evidence type="ECO:0000313" key="1">
    <source>
        <dbReference type="EMBL" id="KAL2335532.1"/>
    </source>
</evidence>
<dbReference type="AlphaFoldDB" id="A0ABD1MIA5"/>
<name>A0ABD1MIA5_9FABA</name>
<sequence length="64" mass="7371">MGNSIGEMFHTGVKDMCCFYGLDVNHVAEFSYKPPNDFTIRLFIVADEEIMYPAVNHQHTYGIR</sequence>
<accession>A0ABD1MIA5</accession>
<protein>
    <submittedName>
        <fullName evidence="1">Uncharacterized protein</fullName>
    </submittedName>
</protein>
<organism evidence="1 2">
    <name type="scientific">Flemingia macrophylla</name>
    <dbReference type="NCBI Taxonomy" id="520843"/>
    <lineage>
        <taxon>Eukaryota</taxon>
        <taxon>Viridiplantae</taxon>
        <taxon>Streptophyta</taxon>
        <taxon>Embryophyta</taxon>
        <taxon>Tracheophyta</taxon>
        <taxon>Spermatophyta</taxon>
        <taxon>Magnoliopsida</taxon>
        <taxon>eudicotyledons</taxon>
        <taxon>Gunneridae</taxon>
        <taxon>Pentapetalae</taxon>
        <taxon>rosids</taxon>
        <taxon>fabids</taxon>
        <taxon>Fabales</taxon>
        <taxon>Fabaceae</taxon>
        <taxon>Papilionoideae</taxon>
        <taxon>50 kb inversion clade</taxon>
        <taxon>NPAAA clade</taxon>
        <taxon>indigoferoid/millettioid clade</taxon>
        <taxon>Phaseoleae</taxon>
        <taxon>Flemingia</taxon>
    </lineage>
</organism>
<comment type="caution">
    <text evidence="1">The sequence shown here is derived from an EMBL/GenBank/DDBJ whole genome shotgun (WGS) entry which is preliminary data.</text>
</comment>
<reference evidence="1 2" key="1">
    <citation type="submission" date="2024-08" db="EMBL/GenBank/DDBJ databases">
        <title>Insights into the chromosomal genome structure of Flemingia macrophylla.</title>
        <authorList>
            <person name="Ding Y."/>
            <person name="Zhao Y."/>
            <person name="Bi W."/>
            <person name="Wu M."/>
            <person name="Zhao G."/>
            <person name="Gong Y."/>
            <person name="Li W."/>
            <person name="Zhang P."/>
        </authorList>
    </citation>
    <scope>NUCLEOTIDE SEQUENCE [LARGE SCALE GENOMIC DNA]</scope>
    <source>
        <strain evidence="1">DYQJB</strain>
        <tissue evidence="1">Leaf</tissue>
    </source>
</reference>
<gene>
    <name evidence="1" type="ORF">Fmac_016745</name>
</gene>
<dbReference type="EMBL" id="JBGMDY010000005">
    <property type="protein sequence ID" value="KAL2335532.1"/>
    <property type="molecule type" value="Genomic_DNA"/>
</dbReference>
<dbReference type="Proteomes" id="UP001603857">
    <property type="component" value="Unassembled WGS sequence"/>
</dbReference>
<keyword evidence="2" id="KW-1185">Reference proteome</keyword>
<proteinExistence type="predicted"/>
<evidence type="ECO:0000313" key="2">
    <source>
        <dbReference type="Proteomes" id="UP001603857"/>
    </source>
</evidence>